<dbReference type="STRING" id="1802229.A2401_02115"/>
<protein>
    <recommendedName>
        <fullName evidence="2">GIY-YIG domain-containing protein</fullName>
    </recommendedName>
</protein>
<reference evidence="3 4" key="1">
    <citation type="journal article" date="2016" name="Nat. Commun.">
        <title>Thousands of microbial genomes shed light on interconnected biogeochemical processes in an aquifer system.</title>
        <authorList>
            <person name="Anantharaman K."/>
            <person name="Brown C.T."/>
            <person name="Hug L.A."/>
            <person name="Sharon I."/>
            <person name="Castelle C.J."/>
            <person name="Probst A.J."/>
            <person name="Thomas B.C."/>
            <person name="Singh A."/>
            <person name="Wilkins M.J."/>
            <person name="Karaoz U."/>
            <person name="Brodie E.L."/>
            <person name="Williams K.H."/>
            <person name="Hubbard S.S."/>
            <person name="Banfield J.F."/>
        </authorList>
    </citation>
    <scope>NUCLEOTIDE SEQUENCE [LARGE SCALE GENOMIC DNA]</scope>
</reference>
<dbReference type="SUPFAM" id="SSF82771">
    <property type="entry name" value="GIY-YIG endonuclease"/>
    <property type="match status" value="1"/>
</dbReference>
<dbReference type="PROSITE" id="PS50164">
    <property type="entry name" value="GIY_YIG"/>
    <property type="match status" value="1"/>
</dbReference>
<organism evidence="3 4">
    <name type="scientific">Candidatus Staskawiczbacteria bacterium RIFOXYC1_FULL_38_18</name>
    <dbReference type="NCBI Taxonomy" id="1802229"/>
    <lineage>
        <taxon>Bacteria</taxon>
        <taxon>Candidatus Staskawicziibacteriota</taxon>
    </lineage>
</organism>
<dbReference type="EMBL" id="MHPP01000011">
    <property type="protein sequence ID" value="OGZ84882.1"/>
    <property type="molecule type" value="Genomic_DNA"/>
</dbReference>
<dbReference type="InterPro" id="IPR000305">
    <property type="entry name" value="GIY-YIG_endonuc"/>
</dbReference>
<dbReference type="PANTHER" id="PTHR34477">
    <property type="entry name" value="UPF0213 PROTEIN YHBQ"/>
    <property type="match status" value="1"/>
</dbReference>
<proteinExistence type="inferred from homology"/>
<feature type="domain" description="GIY-YIG" evidence="2">
    <location>
        <begin position="3"/>
        <end position="79"/>
    </location>
</feature>
<dbReference type="Pfam" id="PF01541">
    <property type="entry name" value="GIY-YIG"/>
    <property type="match status" value="1"/>
</dbReference>
<evidence type="ECO:0000259" key="2">
    <source>
        <dbReference type="PROSITE" id="PS50164"/>
    </source>
</evidence>
<accession>A0A1G2JCU8</accession>
<comment type="caution">
    <text evidence="3">The sequence shown here is derived from an EMBL/GenBank/DDBJ whole genome shotgun (WGS) entry which is preliminary data.</text>
</comment>
<gene>
    <name evidence="3" type="ORF">A2401_02115</name>
</gene>
<dbReference type="InterPro" id="IPR035901">
    <property type="entry name" value="GIY-YIG_endonuc_sf"/>
</dbReference>
<name>A0A1G2JCU8_9BACT</name>
<evidence type="ECO:0000313" key="3">
    <source>
        <dbReference type="EMBL" id="OGZ84882.1"/>
    </source>
</evidence>
<evidence type="ECO:0000256" key="1">
    <source>
        <dbReference type="ARBA" id="ARBA00007435"/>
    </source>
</evidence>
<dbReference type="AlphaFoldDB" id="A0A1G2JCU8"/>
<evidence type="ECO:0000313" key="4">
    <source>
        <dbReference type="Proteomes" id="UP000177751"/>
    </source>
</evidence>
<dbReference type="PANTHER" id="PTHR34477:SF5">
    <property type="entry name" value="BSL5627 PROTEIN"/>
    <property type="match status" value="1"/>
</dbReference>
<sequence length="95" mass="11574">MTNTYYVYILASKRNGTLYIGVTNDLQRRIYEHKNNLIKGFTQKYDIHNLVYYEETNDINLAIERENNLKNWKRKWKIELIEKSNPTWKDLSLLF</sequence>
<dbReference type="Gene3D" id="3.40.1440.10">
    <property type="entry name" value="GIY-YIG endonuclease"/>
    <property type="match status" value="1"/>
</dbReference>
<dbReference type="InterPro" id="IPR050190">
    <property type="entry name" value="UPF0213_domain"/>
</dbReference>
<dbReference type="Proteomes" id="UP000177751">
    <property type="component" value="Unassembled WGS sequence"/>
</dbReference>
<dbReference type="SMART" id="SM00465">
    <property type="entry name" value="GIYc"/>
    <property type="match status" value="1"/>
</dbReference>
<dbReference type="CDD" id="cd10448">
    <property type="entry name" value="GIY-YIG_unchar_3"/>
    <property type="match status" value="1"/>
</dbReference>
<comment type="similarity">
    <text evidence="1">Belongs to the UPF0213 family.</text>
</comment>